<sequence>MKKIFKKVFIASMLLATSLMAELQHVWSTPAFMKKDIKIIDIRTPQEWKETGIVKGSYTIMFFDEEGNFNVENFMRQLNMVVKKDEPFALICRVGSRTGMVSEFLSNKLGYKVINLKGGIMKAIYEGYRTVKYP</sequence>
<gene>
    <name evidence="3" type="ORF">HELGO_WM11102</name>
</gene>
<name>A0A6S6S3C7_9BACT</name>
<evidence type="ECO:0000259" key="2">
    <source>
        <dbReference type="PROSITE" id="PS50206"/>
    </source>
</evidence>
<keyword evidence="1" id="KW-0732">Signal</keyword>
<dbReference type="EMBL" id="CACVAS010000018">
    <property type="protein sequence ID" value="CAA6800776.1"/>
    <property type="molecule type" value="Genomic_DNA"/>
</dbReference>
<dbReference type="Pfam" id="PF00581">
    <property type="entry name" value="Rhodanese"/>
    <property type="match status" value="1"/>
</dbReference>
<dbReference type="SUPFAM" id="SSF52821">
    <property type="entry name" value="Rhodanese/Cell cycle control phosphatase"/>
    <property type="match status" value="1"/>
</dbReference>
<dbReference type="CDD" id="cd00158">
    <property type="entry name" value="RHOD"/>
    <property type="match status" value="1"/>
</dbReference>
<evidence type="ECO:0000256" key="1">
    <source>
        <dbReference type="SAM" id="SignalP"/>
    </source>
</evidence>
<protein>
    <submittedName>
        <fullName evidence="3">Rhodanese-like domain-containing protein</fullName>
    </submittedName>
</protein>
<feature type="signal peptide" evidence="1">
    <location>
        <begin position="1"/>
        <end position="21"/>
    </location>
</feature>
<dbReference type="InterPro" id="IPR036873">
    <property type="entry name" value="Rhodanese-like_dom_sf"/>
</dbReference>
<feature type="chain" id="PRO_5028095982" evidence="1">
    <location>
        <begin position="22"/>
        <end position="134"/>
    </location>
</feature>
<dbReference type="AlphaFoldDB" id="A0A6S6S3C7"/>
<organism evidence="3">
    <name type="scientific">uncultured Sulfurovum sp</name>
    <dbReference type="NCBI Taxonomy" id="269237"/>
    <lineage>
        <taxon>Bacteria</taxon>
        <taxon>Pseudomonadati</taxon>
        <taxon>Campylobacterota</taxon>
        <taxon>Epsilonproteobacteria</taxon>
        <taxon>Campylobacterales</taxon>
        <taxon>Sulfurovaceae</taxon>
        <taxon>Sulfurovum</taxon>
        <taxon>environmental samples</taxon>
    </lineage>
</organism>
<accession>A0A6S6S3C7</accession>
<dbReference type="InterPro" id="IPR001763">
    <property type="entry name" value="Rhodanese-like_dom"/>
</dbReference>
<feature type="domain" description="Rhodanese" evidence="2">
    <location>
        <begin position="33"/>
        <end position="132"/>
    </location>
</feature>
<dbReference type="Gene3D" id="3.40.250.10">
    <property type="entry name" value="Rhodanese-like domain"/>
    <property type="match status" value="1"/>
</dbReference>
<reference evidence="3" key="1">
    <citation type="submission" date="2020-01" db="EMBL/GenBank/DDBJ databases">
        <authorList>
            <person name="Meier V. D."/>
            <person name="Meier V D."/>
        </authorList>
    </citation>
    <scope>NUCLEOTIDE SEQUENCE</scope>
    <source>
        <strain evidence="3">HLG_WM_MAG_01</strain>
    </source>
</reference>
<proteinExistence type="predicted"/>
<evidence type="ECO:0000313" key="3">
    <source>
        <dbReference type="EMBL" id="CAA6800776.1"/>
    </source>
</evidence>
<dbReference type="PROSITE" id="PS50206">
    <property type="entry name" value="RHODANESE_3"/>
    <property type="match status" value="1"/>
</dbReference>